<dbReference type="Pfam" id="PF04333">
    <property type="entry name" value="MlaA"/>
    <property type="match status" value="1"/>
</dbReference>
<accession>A0A1H9IJ78</accession>
<name>A0A1H9IJ78_9RHOB</name>
<dbReference type="RefSeq" id="WP_245776417.1">
    <property type="nucleotide sequence ID" value="NZ_FOEP01000012.1"/>
</dbReference>
<gene>
    <name evidence="4" type="ORF">SAMN04488092_11258</name>
</gene>
<keyword evidence="2 3" id="KW-0732">Signal</keyword>
<dbReference type="PANTHER" id="PTHR30035:SF3">
    <property type="entry name" value="INTERMEMBRANE PHOSPHOLIPID TRANSPORT SYSTEM LIPOPROTEIN MLAA"/>
    <property type="match status" value="1"/>
</dbReference>
<dbReference type="PROSITE" id="PS51257">
    <property type="entry name" value="PROKAR_LIPOPROTEIN"/>
    <property type="match status" value="1"/>
</dbReference>
<organism evidence="4 5">
    <name type="scientific">Thalassovita taeanensis</name>
    <dbReference type="NCBI Taxonomy" id="657014"/>
    <lineage>
        <taxon>Bacteria</taxon>
        <taxon>Pseudomonadati</taxon>
        <taxon>Pseudomonadota</taxon>
        <taxon>Alphaproteobacteria</taxon>
        <taxon>Rhodobacterales</taxon>
        <taxon>Roseobacteraceae</taxon>
        <taxon>Thalassovita</taxon>
    </lineage>
</organism>
<feature type="signal peptide" evidence="3">
    <location>
        <begin position="1"/>
        <end position="21"/>
    </location>
</feature>
<dbReference type="AlphaFoldDB" id="A0A1H9IJ78"/>
<evidence type="ECO:0000313" key="5">
    <source>
        <dbReference type="Proteomes" id="UP000198634"/>
    </source>
</evidence>
<dbReference type="InterPro" id="IPR007428">
    <property type="entry name" value="MlaA"/>
</dbReference>
<evidence type="ECO:0000313" key="4">
    <source>
        <dbReference type="EMBL" id="SEQ74654.1"/>
    </source>
</evidence>
<proteinExistence type="inferred from homology"/>
<dbReference type="GO" id="GO:0120010">
    <property type="term" value="P:intermembrane phospholipid transfer"/>
    <property type="evidence" value="ECO:0007669"/>
    <property type="project" value="TreeGrafter"/>
</dbReference>
<dbReference type="EMBL" id="FOEP01000012">
    <property type="protein sequence ID" value="SEQ74654.1"/>
    <property type="molecule type" value="Genomic_DNA"/>
</dbReference>
<keyword evidence="5" id="KW-1185">Reference proteome</keyword>
<comment type="similarity">
    <text evidence="1">Belongs to the MlaA family.</text>
</comment>
<keyword evidence="4" id="KW-0449">Lipoprotein</keyword>
<evidence type="ECO:0000256" key="1">
    <source>
        <dbReference type="ARBA" id="ARBA00010634"/>
    </source>
</evidence>
<dbReference type="PRINTS" id="PR01805">
    <property type="entry name" value="VACJLIPOPROT"/>
</dbReference>
<dbReference type="STRING" id="657014.SAMN04488092_11258"/>
<protein>
    <submittedName>
        <fullName evidence="4">Phospholipid-binding lipoprotein MlaA</fullName>
    </submittedName>
</protein>
<evidence type="ECO:0000256" key="3">
    <source>
        <dbReference type="SAM" id="SignalP"/>
    </source>
</evidence>
<sequence length="256" mass="28092">MKHPVRASCKVAFLAATVLLAGCTAPDPSAVSRDDVFDPYEPQNRKTHEFNRSLDRALVRPLGTSYAAVVPGDIQTSVGNFADNLSEPGMAVNHLLQADLKGMVHNTYRFVVNSTLGLGGMFDVAADFGVYADDTDFGETLHAWGAREGAYVELPVFGPSTERDTVGKVVDIFTNPLSYTLPKPEKYYGTAASVASKIGDRGRYAEMVDSILYESADSYAQSRLIYLQNRRFDLGRDQEADYLDPYASAYEDPYAE</sequence>
<feature type="chain" id="PRO_5009300986" evidence="3">
    <location>
        <begin position="22"/>
        <end position="256"/>
    </location>
</feature>
<reference evidence="4 5" key="1">
    <citation type="submission" date="2016-10" db="EMBL/GenBank/DDBJ databases">
        <authorList>
            <person name="de Groot N.N."/>
        </authorList>
    </citation>
    <scope>NUCLEOTIDE SEQUENCE [LARGE SCALE GENOMIC DNA]</scope>
    <source>
        <strain evidence="4 5">DSM 22007</strain>
    </source>
</reference>
<dbReference type="Proteomes" id="UP000198634">
    <property type="component" value="Unassembled WGS sequence"/>
</dbReference>
<dbReference type="PANTHER" id="PTHR30035">
    <property type="entry name" value="LIPOPROTEIN VACJ-RELATED"/>
    <property type="match status" value="1"/>
</dbReference>
<evidence type="ECO:0000256" key="2">
    <source>
        <dbReference type="ARBA" id="ARBA00022729"/>
    </source>
</evidence>
<dbReference type="GO" id="GO:0016020">
    <property type="term" value="C:membrane"/>
    <property type="evidence" value="ECO:0007669"/>
    <property type="project" value="InterPro"/>
</dbReference>